<dbReference type="SUPFAM" id="SSF56219">
    <property type="entry name" value="DNase I-like"/>
    <property type="match status" value="1"/>
</dbReference>
<evidence type="ECO:0000259" key="12">
    <source>
        <dbReference type="Pfam" id="PF03372"/>
    </source>
</evidence>
<evidence type="ECO:0000256" key="9">
    <source>
        <dbReference type="PIRSR" id="PIRSR604808-1"/>
    </source>
</evidence>
<evidence type="ECO:0000256" key="3">
    <source>
        <dbReference type="ARBA" id="ARBA00012115"/>
    </source>
</evidence>
<evidence type="ECO:0000256" key="6">
    <source>
        <dbReference type="ARBA" id="ARBA00022801"/>
    </source>
</evidence>
<keyword evidence="10" id="KW-0464">Manganese</keyword>
<keyword evidence="5" id="KW-0227">DNA damage</keyword>
<evidence type="ECO:0000256" key="2">
    <source>
        <dbReference type="ARBA" id="ARBA00007092"/>
    </source>
</evidence>
<reference evidence="13" key="1">
    <citation type="journal article" date="2010" name="Science">
        <title>The genome of the Western clawed frog Xenopus tropicalis.</title>
        <authorList>
            <person name="Hellsten U."/>
            <person name="Harland R.M."/>
            <person name="Gilchrist M.J."/>
            <person name="Hendrix D."/>
            <person name="Jurka J."/>
            <person name="Kapitonov V."/>
            <person name="Ovcharenko I."/>
            <person name="Putnam N.H."/>
            <person name="Shu S."/>
            <person name="Taher L."/>
            <person name="Blitz I.L."/>
            <person name="Blumberg B."/>
            <person name="Dichmann D.S."/>
            <person name="Dubchak I."/>
            <person name="Amaya E."/>
            <person name="Detter J.C."/>
            <person name="Fletcher R."/>
            <person name="Gerhard D.S."/>
            <person name="Goodstein D."/>
            <person name="Graves T."/>
            <person name="Grigoriev I.V."/>
            <person name="Grimwood J."/>
            <person name="Kawashima T."/>
            <person name="Lindquist E."/>
            <person name="Lucas S.M."/>
            <person name="Mead P.E."/>
            <person name="Mitros T."/>
            <person name="Ogino H."/>
            <person name="Ohta Y."/>
            <person name="Poliakov A.V."/>
            <person name="Pollet N."/>
            <person name="Robert J."/>
            <person name="Salamov A."/>
            <person name="Sater A.K."/>
            <person name="Schmutz J."/>
            <person name="Terry A."/>
            <person name="Vize P.D."/>
            <person name="Warren W.C."/>
            <person name="Wells D."/>
            <person name="Wills A."/>
            <person name="Wilson R.K."/>
            <person name="Zimmerman L.B."/>
            <person name="Zorn A.M."/>
            <person name="Grainger R."/>
            <person name="Grammer T."/>
            <person name="Khokha M.K."/>
            <person name="Richardson P.M."/>
            <person name="Rokhsar D.S."/>
        </authorList>
    </citation>
    <scope>NUCLEOTIDE SEQUENCE [LARGE SCALE GENOMIC DNA]</scope>
    <source>
        <strain evidence="13">Nigerian</strain>
    </source>
</reference>
<protein>
    <recommendedName>
        <fullName evidence="3">exodeoxyribonuclease III</fullName>
        <ecNumber evidence="3">3.1.11.2</ecNumber>
    </recommendedName>
</protein>
<dbReference type="PANTHER" id="PTHR22748">
    <property type="entry name" value="AP ENDONUCLEASE"/>
    <property type="match status" value="1"/>
</dbReference>
<keyword evidence="7 10" id="KW-0460">Magnesium</keyword>
<feature type="active site" evidence="9">
    <location>
        <position position="109"/>
    </location>
</feature>
<dbReference type="Ensembl" id="ENSXETT00000115679">
    <property type="protein sequence ID" value="ENSXETP00000103898"/>
    <property type="gene ID" value="ENSXETG00000043212"/>
</dbReference>
<organism evidence="13">
    <name type="scientific">Xenopus tropicalis</name>
    <name type="common">Western clawed frog</name>
    <name type="synonym">Silurana tropicalis</name>
    <dbReference type="NCBI Taxonomy" id="8364"/>
    <lineage>
        <taxon>Eukaryota</taxon>
        <taxon>Metazoa</taxon>
        <taxon>Chordata</taxon>
        <taxon>Craniata</taxon>
        <taxon>Vertebrata</taxon>
        <taxon>Euteleostomi</taxon>
        <taxon>Amphibia</taxon>
        <taxon>Batrachia</taxon>
        <taxon>Anura</taxon>
        <taxon>Pipoidea</taxon>
        <taxon>Pipidae</taxon>
        <taxon>Xenopodinae</taxon>
        <taxon>Xenopus</taxon>
        <taxon>Silurana</taxon>
    </lineage>
</organism>
<feature type="binding site" evidence="10">
    <location>
        <position position="141"/>
    </location>
    <ligand>
        <name>Mg(2+)</name>
        <dbReference type="ChEBI" id="CHEBI:18420"/>
        <label>1</label>
    </ligand>
</feature>
<feature type="site" description="Important for catalytic activity" evidence="11">
    <location>
        <position position="206"/>
    </location>
</feature>
<dbReference type="GO" id="GO:0008311">
    <property type="term" value="F:double-stranded DNA 3'-5' DNA exonuclease activity"/>
    <property type="evidence" value="ECO:0007669"/>
    <property type="project" value="UniProtKB-EC"/>
</dbReference>
<dbReference type="GO" id="GO:0046872">
    <property type="term" value="F:metal ion binding"/>
    <property type="evidence" value="ECO:0007669"/>
    <property type="project" value="UniProtKB-KW"/>
</dbReference>
<dbReference type="Gene3D" id="3.60.10.10">
    <property type="entry name" value="Endonuclease/exonuclease/phosphatase"/>
    <property type="match status" value="1"/>
</dbReference>
<name>A0A803J7S1_XENTR</name>
<dbReference type="CDD" id="cd09076">
    <property type="entry name" value="L1-EN"/>
    <property type="match status" value="1"/>
</dbReference>
<sequence>MVNVYSINARGLNTPQKRNLVLHEAYRAKADLIFIQETHFKKSNHPNFYNRKYPHNYHAYSKTKSKGVSILISSKIPFQMHQMYADPLGRYLMLICNIGDQMYTLINIYVPNDNQLQYLNKTLTHLLEHKRGKCIVAGDFNSIMDPTQDIARTVKKQITKQQAKTAQKLRDFFHKLALIDTWRAKNPEHKEFTYYSPRHSMHSRIDMIFTDRQTTTSITKAWIGIQNWSDHAPTGIEIARNRATSNIAPWRLNETLLSRQDDQNIIKQNIKEYFKNNKTEEIGPQCLWLAHKATLRGEFIAMAKKKRKESEKQRANIEHKIKL</sequence>
<dbReference type="EC" id="3.1.11.2" evidence="3"/>
<dbReference type="InParanoid" id="A0A803J7S1"/>
<evidence type="ECO:0000313" key="13">
    <source>
        <dbReference type="Ensembl" id="ENSXETP00000103898"/>
    </source>
</evidence>
<dbReference type="InterPro" id="IPR005135">
    <property type="entry name" value="Endo/exonuclease/phosphatase"/>
</dbReference>
<evidence type="ECO:0000256" key="8">
    <source>
        <dbReference type="ARBA" id="ARBA00023204"/>
    </source>
</evidence>
<dbReference type="InterPro" id="IPR004808">
    <property type="entry name" value="AP_endonuc_1"/>
</dbReference>
<feature type="binding site" evidence="10">
    <location>
        <position position="8"/>
    </location>
    <ligand>
        <name>Mg(2+)</name>
        <dbReference type="ChEBI" id="CHEBI:18420"/>
        <label>1</label>
    </ligand>
</feature>
<comment type="cofactor">
    <cofactor evidence="10">
        <name>Mg(2+)</name>
        <dbReference type="ChEBI" id="CHEBI:18420"/>
    </cofactor>
    <cofactor evidence="10">
        <name>Mn(2+)</name>
        <dbReference type="ChEBI" id="CHEBI:29035"/>
    </cofactor>
    <text evidence="10">Probably binds two magnesium or manganese ions per subunit.</text>
</comment>
<feature type="site" description="Transition state stabilizer" evidence="11">
    <location>
        <position position="141"/>
    </location>
</feature>
<feature type="active site" description="Proton donor/acceptor" evidence="9">
    <location>
        <position position="139"/>
    </location>
</feature>
<dbReference type="AlphaFoldDB" id="A0A803J7S1"/>
<dbReference type="GeneTree" id="ENSGT00950000183016"/>
<evidence type="ECO:0000256" key="5">
    <source>
        <dbReference type="ARBA" id="ARBA00022763"/>
    </source>
</evidence>
<keyword evidence="6" id="KW-0378">Hydrolase</keyword>
<feature type="domain" description="Endonuclease/exonuclease/phosphatase" evidence="12">
    <location>
        <begin position="3"/>
        <end position="231"/>
    </location>
</feature>
<evidence type="ECO:0000256" key="4">
    <source>
        <dbReference type="ARBA" id="ARBA00022723"/>
    </source>
</evidence>
<feature type="site" description="Interaction with DNA substrate" evidence="11">
    <location>
        <position position="231"/>
    </location>
</feature>
<dbReference type="Pfam" id="PF03372">
    <property type="entry name" value="Exo_endo_phos"/>
    <property type="match status" value="1"/>
</dbReference>
<feature type="binding site" evidence="10">
    <location>
        <position position="230"/>
    </location>
    <ligand>
        <name>Mg(2+)</name>
        <dbReference type="ChEBI" id="CHEBI:18420"/>
        <label>1</label>
    </ligand>
</feature>
<dbReference type="GO" id="GO:0006281">
    <property type="term" value="P:DNA repair"/>
    <property type="evidence" value="ECO:0007669"/>
    <property type="project" value="UniProtKB-KW"/>
</dbReference>
<comment type="similarity">
    <text evidence="2">Belongs to the DNA repair enzymes AP/ExoA family.</text>
</comment>
<reference evidence="13" key="2">
    <citation type="submission" date="2021-03" db="UniProtKB">
        <authorList>
            <consortium name="Ensembl"/>
        </authorList>
    </citation>
    <scope>IDENTIFICATION</scope>
</reference>
<feature type="binding site" evidence="10">
    <location>
        <position position="139"/>
    </location>
    <ligand>
        <name>Mg(2+)</name>
        <dbReference type="ChEBI" id="CHEBI:18420"/>
        <label>1</label>
    </ligand>
</feature>
<feature type="active site" description="Proton acceptor" evidence="9">
    <location>
        <position position="231"/>
    </location>
</feature>
<dbReference type="InterPro" id="IPR036691">
    <property type="entry name" value="Endo/exonu/phosph_ase_sf"/>
</dbReference>
<proteinExistence type="inferred from homology"/>
<dbReference type="PANTHER" id="PTHR22748:SF26">
    <property type="entry name" value="ENDONUCLEASE_EXONUCLEASE_PHOSPHATASE DOMAIN-CONTAINING PROTEIN"/>
    <property type="match status" value="1"/>
</dbReference>
<feature type="binding site" evidence="10">
    <location>
        <position position="37"/>
    </location>
    <ligand>
        <name>Mg(2+)</name>
        <dbReference type="ChEBI" id="CHEBI:18420"/>
        <label>1</label>
    </ligand>
</feature>
<feature type="binding site" evidence="10">
    <location>
        <position position="231"/>
    </location>
    <ligand>
        <name>Mg(2+)</name>
        <dbReference type="ChEBI" id="CHEBI:18420"/>
        <label>1</label>
    </ligand>
</feature>
<evidence type="ECO:0000256" key="11">
    <source>
        <dbReference type="PIRSR" id="PIRSR604808-3"/>
    </source>
</evidence>
<evidence type="ECO:0000256" key="10">
    <source>
        <dbReference type="PIRSR" id="PIRSR604808-2"/>
    </source>
</evidence>
<keyword evidence="8" id="KW-0234">DNA repair</keyword>
<evidence type="ECO:0000256" key="1">
    <source>
        <dbReference type="ARBA" id="ARBA00000493"/>
    </source>
</evidence>
<keyword evidence="4 10" id="KW-0479">Metal-binding</keyword>
<comment type="catalytic activity">
    <reaction evidence="1">
        <text>Exonucleolytic cleavage in the 3'- to 5'-direction to yield nucleoside 5'-phosphates.</text>
        <dbReference type="EC" id="3.1.11.2"/>
    </reaction>
</comment>
<accession>A0A803J7S1</accession>
<evidence type="ECO:0000256" key="7">
    <source>
        <dbReference type="ARBA" id="ARBA00022842"/>
    </source>
</evidence>